<accession>A0ACD0NNZ1</accession>
<organism evidence="1 2">
    <name type="scientific">Violaceomyces palustris</name>
    <dbReference type="NCBI Taxonomy" id="1673888"/>
    <lineage>
        <taxon>Eukaryota</taxon>
        <taxon>Fungi</taxon>
        <taxon>Dikarya</taxon>
        <taxon>Basidiomycota</taxon>
        <taxon>Ustilaginomycotina</taxon>
        <taxon>Ustilaginomycetes</taxon>
        <taxon>Violaceomycetales</taxon>
        <taxon>Violaceomycetaceae</taxon>
        <taxon>Violaceomyces</taxon>
    </lineage>
</organism>
<evidence type="ECO:0000313" key="2">
    <source>
        <dbReference type="Proteomes" id="UP000245626"/>
    </source>
</evidence>
<dbReference type="EMBL" id="KZ820414">
    <property type="protein sequence ID" value="PWN47502.1"/>
    <property type="molecule type" value="Genomic_DNA"/>
</dbReference>
<gene>
    <name evidence="1" type="ORF">IE53DRAFT_247325</name>
</gene>
<dbReference type="Proteomes" id="UP000245626">
    <property type="component" value="Unassembled WGS sequence"/>
</dbReference>
<proteinExistence type="predicted"/>
<reference evidence="1 2" key="1">
    <citation type="journal article" date="2018" name="Mol. Biol. Evol.">
        <title>Broad Genomic Sampling Reveals a Smut Pathogenic Ancestry of the Fungal Clade Ustilaginomycotina.</title>
        <authorList>
            <person name="Kijpornyongpan T."/>
            <person name="Mondo S.J."/>
            <person name="Barry K."/>
            <person name="Sandor L."/>
            <person name="Lee J."/>
            <person name="Lipzen A."/>
            <person name="Pangilinan J."/>
            <person name="LaButti K."/>
            <person name="Hainaut M."/>
            <person name="Henrissat B."/>
            <person name="Grigoriev I.V."/>
            <person name="Spatafora J.W."/>
            <person name="Aime M.C."/>
        </authorList>
    </citation>
    <scope>NUCLEOTIDE SEQUENCE [LARGE SCALE GENOMIC DNA]</scope>
    <source>
        <strain evidence="1 2">SA 807</strain>
    </source>
</reference>
<name>A0ACD0NNZ1_9BASI</name>
<sequence length="84" mass="9734">MSRVRAPRWEYFFREHSSSFLMLFLSLGKNTMLFQLPTREVALGRRGGNSQMELEHSLPPRASVSHILPLRSLSFSSSLVIFFF</sequence>
<protein>
    <submittedName>
        <fullName evidence="1">Uncharacterized protein</fullName>
    </submittedName>
</protein>
<evidence type="ECO:0000313" key="1">
    <source>
        <dbReference type="EMBL" id="PWN47502.1"/>
    </source>
</evidence>
<keyword evidence="2" id="KW-1185">Reference proteome</keyword>